<sequence length="114" mass="12100">MTNLLAYEGPHLGRGWPIQEASCPALDCVALAQENLKCVLTAELALRGFGFTRWQCPGIPTNAEAFRRMQQVLAGGPPIKPPMSLAKAESASADMCLRPGACLLRPSSHSSGPP</sequence>
<dbReference type="Proteomes" id="UP000673691">
    <property type="component" value="Unassembled WGS sequence"/>
</dbReference>
<dbReference type="AlphaFoldDB" id="A0A8H7ZWG2"/>
<organism evidence="1 2">
    <name type="scientific">Olpidium bornovanus</name>
    <dbReference type="NCBI Taxonomy" id="278681"/>
    <lineage>
        <taxon>Eukaryota</taxon>
        <taxon>Fungi</taxon>
        <taxon>Fungi incertae sedis</taxon>
        <taxon>Olpidiomycota</taxon>
        <taxon>Olpidiomycotina</taxon>
        <taxon>Olpidiomycetes</taxon>
        <taxon>Olpidiales</taxon>
        <taxon>Olpidiaceae</taxon>
        <taxon>Olpidium</taxon>
    </lineage>
</organism>
<gene>
    <name evidence="1" type="ORF">BJ554DRAFT_7059</name>
</gene>
<protein>
    <submittedName>
        <fullName evidence="1">Uncharacterized protein</fullName>
    </submittedName>
</protein>
<proteinExistence type="predicted"/>
<reference evidence="1 2" key="1">
    <citation type="journal article" name="Sci. Rep.">
        <title>Genome-scale phylogenetic analyses confirm Olpidium as the closest living zoosporic fungus to the non-flagellated, terrestrial fungi.</title>
        <authorList>
            <person name="Chang Y."/>
            <person name="Rochon D."/>
            <person name="Sekimoto S."/>
            <person name="Wang Y."/>
            <person name="Chovatia M."/>
            <person name="Sandor L."/>
            <person name="Salamov A."/>
            <person name="Grigoriev I.V."/>
            <person name="Stajich J.E."/>
            <person name="Spatafora J.W."/>
        </authorList>
    </citation>
    <scope>NUCLEOTIDE SEQUENCE [LARGE SCALE GENOMIC DNA]</scope>
    <source>
        <strain evidence="1">S191</strain>
    </source>
</reference>
<dbReference type="EMBL" id="JAEFCI010004616">
    <property type="protein sequence ID" value="KAG5460843.1"/>
    <property type="molecule type" value="Genomic_DNA"/>
</dbReference>
<evidence type="ECO:0000313" key="1">
    <source>
        <dbReference type="EMBL" id="KAG5460843.1"/>
    </source>
</evidence>
<evidence type="ECO:0000313" key="2">
    <source>
        <dbReference type="Proteomes" id="UP000673691"/>
    </source>
</evidence>
<name>A0A8H7ZWG2_9FUNG</name>
<comment type="caution">
    <text evidence="1">The sequence shown here is derived from an EMBL/GenBank/DDBJ whole genome shotgun (WGS) entry which is preliminary data.</text>
</comment>
<keyword evidence="2" id="KW-1185">Reference proteome</keyword>
<accession>A0A8H7ZWG2</accession>